<dbReference type="GO" id="GO:0031640">
    <property type="term" value="P:killing of cells of another organism"/>
    <property type="evidence" value="ECO:0007669"/>
    <property type="project" value="UniProtKB-UniRule"/>
</dbReference>
<keyword evidence="8" id="KW-1015">Disulfide bond</keyword>
<dbReference type="PROSITE" id="PS51257">
    <property type="entry name" value="PROKAR_LIPOPROTEIN"/>
    <property type="match status" value="1"/>
</dbReference>
<evidence type="ECO:0000256" key="6">
    <source>
        <dbReference type="ARBA" id="ARBA00022729"/>
    </source>
</evidence>
<dbReference type="Proteomes" id="UP001058974">
    <property type="component" value="Chromosome 6"/>
</dbReference>
<evidence type="ECO:0000256" key="8">
    <source>
        <dbReference type="ARBA" id="ARBA00023157"/>
    </source>
</evidence>
<organism evidence="10 11">
    <name type="scientific">Pisum sativum</name>
    <name type="common">Garden pea</name>
    <name type="synonym">Lathyrus oleraceus</name>
    <dbReference type="NCBI Taxonomy" id="3888"/>
    <lineage>
        <taxon>Eukaryota</taxon>
        <taxon>Viridiplantae</taxon>
        <taxon>Streptophyta</taxon>
        <taxon>Embryophyta</taxon>
        <taxon>Tracheophyta</taxon>
        <taxon>Spermatophyta</taxon>
        <taxon>Magnoliopsida</taxon>
        <taxon>eudicotyledons</taxon>
        <taxon>Gunneridae</taxon>
        <taxon>Pentapetalae</taxon>
        <taxon>rosids</taxon>
        <taxon>fabids</taxon>
        <taxon>Fabales</taxon>
        <taxon>Fabaceae</taxon>
        <taxon>Papilionoideae</taxon>
        <taxon>50 kb inversion clade</taxon>
        <taxon>NPAAA clade</taxon>
        <taxon>Hologalegina</taxon>
        <taxon>IRL clade</taxon>
        <taxon>Fabeae</taxon>
        <taxon>Lathyrus</taxon>
    </lineage>
</organism>
<evidence type="ECO:0000313" key="11">
    <source>
        <dbReference type="Proteomes" id="UP001058974"/>
    </source>
</evidence>
<keyword evidence="7 9" id="KW-0611">Plant defense</keyword>
<feature type="chain" id="PRO_5039751090" description="Defensin-like protein" evidence="9">
    <location>
        <begin position="31"/>
        <end position="132"/>
    </location>
</feature>
<evidence type="ECO:0000256" key="5">
    <source>
        <dbReference type="ARBA" id="ARBA00022577"/>
    </source>
</evidence>
<comment type="subcellular location">
    <subcellularLocation>
        <location evidence="1 9">Secreted</location>
    </subcellularLocation>
</comment>
<dbReference type="GO" id="GO:0005576">
    <property type="term" value="C:extracellular region"/>
    <property type="evidence" value="ECO:0007669"/>
    <property type="project" value="UniProtKB-SubCell"/>
</dbReference>
<gene>
    <name evidence="10" type="ORF">KIW84_063298</name>
</gene>
<protein>
    <recommendedName>
        <fullName evidence="9">Defensin-like protein</fullName>
    </recommendedName>
</protein>
<name>A0A9D5A9G7_PEA</name>
<evidence type="ECO:0000256" key="4">
    <source>
        <dbReference type="ARBA" id="ARBA00022529"/>
    </source>
</evidence>
<evidence type="ECO:0000256" key="7">
    <source>
        <dbReference type="ARBA" id="ARBA00022821"/>
    </source>
</evidence>
<keyword evidence="11" id="KW-1185">Reference proteome</keyword>
<keyword evidence="3 9" id="KW-0964">Secreted</keyword>
<keyword evidence="6 9" id="KW-0732">Signal</keyword>
<dbReference type="GO" id="GO:0050832">
    <property type="term" value="P:defense response to fungus"/>
    <property type="evidence" value="ECO:0007669"/>
    <property type="project" value="UniProtKB-UniRule"/>
</dbReference>
<keyword evidence="4 9" id="KW-0929">Antimicrobial</keyword>
<reference evidence="10 11" key="1">
    <citation type="journal article" date="2022" name="Nat. Genet.">
        <title>Improved pea reference genome and pan-genome highlight genomic features and evolutionary characteristics.</title>
        <authorList>
            <person name="Yang T."/>
            <person name="Liu R."/>
            <person name="Luo Y."/>
            <person name="Hu S."/>
            <person name="Wang D."/>
            <person name="Wang C."/>
            <person name="Pandey M.K."/>
            <person name="Ge S."/>
            <person name="Xu Q."/>
            <person name="Li N."/>
            <person name="Li G."/>
            <person name="Huang Y."/>
            <person name="Saxena R.K."/>
            <person name="Ji Y."/>
            <person name="Li M."/>
            <person name="Yan X."/>
            <person name="He Y."/>
            <person name="Liu Y."/>
            <person name="Wang X."/>
            <person name="Xiang C."/>
            <person name="Varshney R.K."/>
            <person name="Ding H."/>
            <person name="Gao S."/>
            <person name="Zong X."/>
        </authorList>
    </citation>
    <scope>NUCLEOTIDE SEQUENCE [LARGE SCALE GENOMIC DNA]</scope>
    <source>
        <strain evidence="10 11">cv. Zhongwan 6</strain>
    </source>
</reference>
<accession>A0A9D5A9G7</accession>
<proteinExistence type="inferred from homology"/>
<dbReference type="Gramene" id="Psat6g103440.1">
    <property type="protein sequence ID" value="Psat6g103440.1.cds"/>
    <property type="gene ID" value="Psat6g103440"/>
</dbReference>
<evidence type="ECO:0000256" key="2">
    <source>
        <dbReference type="ARBA" id="ARBA00006722"/>
    </source>
</evidence>
<comment type="similarity">
    <text evidence="2 9">Belongs to the DEFL family.</text>
</comment>
<evidence type="ECO:0000256" key="3">
    <source>
        <dbReference type="ARBA" id="ARBA00022525"/>
    </source>
</evidence>
<keyword evidence="5 9" id="KW-0295">Fungicide</keyword>
<dbReference type="PANTHER" id="PTHR36788:SF2">
    <property type="entry name" value="DEFENSIN-LIKE PROTEIN 183"/>
    <property type="match status" value="1"/>
</dbReference>
<sequence>MAKCISNKIFSHVFIFVITFFTMQSTQVGASCSRIIGDCAKQNCQDTCRNFPGAAGGRGSCHYYNLCTCAFNFTPPTPKGQYACSMGLGLCDDTCDSKCCNERCAKTYVFYKATGSCMNAKERKYCICSYNN</sequence>
<dbReference type="InterPro" id="IPR039641">
    <property type="entry name" value="LCR"/>
</dbReference>
<dbReference type="Gramene" id="Psat06G0329800-T1">
    <property type="protein sequence ID" value="KAI5397430.1"/>
    <property type="gene ID" value="KIW84_063298"/>
</dbReference>
<comment type="caution">
    <text evidence="10">The sequence shown here is derived from an EMBL/GenBank/DDBJ whole genome shotgun (WGS) entry which is preliminary data.</text>
</comment>
<evidence type="ECO:0000313" key="10">
    <source>
        <dbReference type="EMBL" id="KAI5397430.1"/>
    </source>
</evidence>
<dbReference type="AlphaFoldDB" id="A0A9D5A9G7"/>
<feature type="signal peptide" evidence="9">
    <location>
        <begin position="1"/>
        <end position="30"/>
    </location>
</feature>
<evidence type="ECO:0000256" key="9">
    <source>
        <dbReference type="RuleBase" id="RU367109"/>
    </source>
</evidence>
<dbReference type="PANTHER" id="PTHR36788">
    <property type="entry name" value="DEFENSIN-LIKE PROTEIN 183"/>
    <property type="match status" value="1"/>
</dbReference>
<evidence type="ECO:0000256" key="1">
    <source>
        <dbReference type="ARBA" id="ARBA00004613"/>
    </source>
</evidence>
<dbReference type="EMBL" id="JAMSHJ010000006">
    <property type="protein sequence ID" value="KAI5397430.1"/>
    <property type="molecule type" value="Genomic_DNA"/>
</dbReference>